<dbReference type="SUPFAM" id="SSF51445">
    <property type="entry name" value="(Trans)glycosidases"/>
    <property type="match status" value="1"/>
</dbReference>
<organism evidence="7 8">
    <name type="scientific">Solitalea agri</name>
    <dbReference type="NCBI Taxonomy" id="2953739"/>
    <lineage>
        <taxon>Bacteria</taxon>
        <taxon>Pseudomonadati</taxon>
        <taxon>Bacteroidota</taxon>
        <taxon>Sphingobacteriia</taxon>
        <taxon>Sphingobacteriales</taxon>
        <taxon>Sphingobacteriaceae</taxon>
        <taxon>Solitalea</taxon>
    </lineage>
</organism>
<evidence type="ECO:0000256" key="2">
    <source>
        <dbReference type="ARBA" id="ARBA00022801"/>
    </source>
</evidence>
<dbReference type="PROSITE" id="PS50022">
    <property type="entry name" value="FA58C_3"/>
    <property type="match status" value="1"/>
</dbReference>
<dbReference type="EMBL" id="JAMWYS010000027">
    <property type="protein sequence ID" value="MCO4292701.1"/>
    <property type="molecule type" value="Genomic_DNA"/>
</dbReference>
<sequence>MLKRNGLILLFVLLMAGSSNAQTKGTFAIGDQSFLLNGKDFVIRCGEMHFARVPEPYWRHRLKMAKAMGLNTVCAYLFWNMHEKTPGQFTWTDQSDAVKFCKIAQEEGLYVILRPGPYACAEWEFGGFPWWLLKDKSMQLRTTHPYYLERCRNYLLEVGKQLAPLQINKGGNIIMVQVENEYGSYGSDKEYMGKVRDYLVEAGFSVPLFHCDGPSQLIEDHRDDIFAVVNFGSNPESSFKALRKVQSKGPLMCGEYYPGWFDSWGRPHHNGSSERVVKELAYMLDHKASFSIYMVHGGTTFGLNSGANCPPFLPQTTSYDYDAPINEAGQVTDKYFALRKLFSGYLQAGESLPEVPEAMPMQAISNFKFDAFASVWSNLPAPIKADSTMTMEDLNQGFGCVLYETVVPAGPASTLSFNEVHDFALIYLNKTFLGVIDRRKNKFSIQLPARAKAENLKVFVEAMGRVNYGGYMHDRKGIIGQAVLKDQQNNVIKTLKGWKHYSIKLGDENPPVKYSAANYIEKNTPGFYKGRFQVQNLADTYLDLSNWNKGVVWVNGRCLGRFWNVGPTQTMFLPGCWLKKGMNEVVVFDLFGVAKPAMRSLEKPILDVLNEPQAKPHRTASQQWTLPASAAYATGSFENKAEWQTVNFKPTNARYFCLEALNSHKDNEPYATVAELYLIDSHGKEIPRNKWKVIYSDSEEIQAEDGKADNVFDLQSTSIWHTQWEDASPKYPHQLVIDLGAMQNVSGFKYLPRQDSPNGRIKDYRIFLSNTVFKDL</sequence>
<dbReference type="AlphaFoldDB" id="A0A9X2F1X1"/>
<comment type="caution">
    <text evidence="7">The sequence shown here is derived from an EMBL/GenBank/DDBJ whole genome shotgun (WGS) entry which is preliminary data.</text>
</comment>
<dbReference type="InterPro" id="IPR048912">
    <property type="entry name" value="BetaGal1-like_ABD1"/>
</dbReference>
<dbReference type="SUPFAM" id="SSF49785">
    <property type="entry name" value="Galactose-binding domain-like"/>
    <property type="match status" value="2"/>
</dbReference>
<dbReference type="InterPro" id="IPR000421">
    <property type="entry name" value="FA58C"/>
</dbReference>
<dbReference type="Pfam" id="PF21317">
    <property type="entry name" value="BetaGal_ABD_1"/>
    <property type="match status" value="1"/>
</dbReference>
<dbReference type="Gene3D" id="2.60.120.260">
    <property type="entry name" value="Galactose-binding domain-like"/>
    <property type="match status" value="4"/>
</dbReference>
<dbReference type="PANTHER" id="PTHR23421">
    <property type="entry name" value="BETA-GALACTOSIDASE RELATED"/>
    <property type="match status" value="1"/>
</dbReference>
<dbReference type="Proteomes" id="UP001155182">
    <property type="component" value="Unassembled WGS sequence"/>
</dbReference>
<dbReference type="GO" id="GO:0005975">
    <property type="term" value="P:carbohydrate metabolic process"/>
    <property type="evidence" value="ECO:0007669"/>
    <property type="project" value="InterPro"/>
</dbReference>
<accession>A0A9X2F1X1</accession>
<name>A0A9X2F1X1_9SPHI</name>
<dbReference type="InterPro" id="IPR048913">
    <property type="entry name" value="BetaGal_gal-bd"/>
</dbReference>
<dbReference type="Pfam" id="PF00754">
    <property type="entry name" value="F5_F8_type_C"/>
    <property type="match status" value="1"/>
</dbReference>
<dbReference type="InterPro" id="IPR031330">
    <property type="entry name" value="Gly_Hdrlase_35_cat"/>
</dbReference>
<evidence type="ECO:0000256" key="1">
    <source>
        <dbReference type="ARBA" id="ARBA00009809"/>
    </source>
</evidence>
<dbReference type="InterPro" id="IPR008979">
    <property type="entry name" value="Galactose-bd-like_sf"/>
</dbReference>
<evidence type="ECO:0000313" key="7">
    <source>
        <dbReference type="EMBL" id="MCO4292701.1"/>
    </source>
</evidence>
<dbReference type="Gene3D" id="3.20.20.80">
    <property type="entry name" value="Glycosidases"/>
    <property type="match status" value="1"/>
</dbReference>
<dbReference type="InterPro" id="IPR001944">
    <property type="entry name" value="Glycoside_Hdrlase_35"/>
</dbReference>
<keyword evidence="3 7" id="KW-0326">Glycosidase</keyword>
<evidence type="ECO:0000256" key="5">
    <source>
        <dbReference type="SAM" id="SignalP"/>
    </source>
</evidence>
<comment type="similarity">
    <text evidence="1 4">Belongs to the glycosyl hydrolase 35 family.</text>
</comment>
<dbReference type="Pfam" id="PF21467">
    <property type="entry name" value="BetaGal_gal-bd"/>
    <property type="match status" value="1"/>
</dbReference>
<evidence type="ECO:0000259" key="6">
    <source>
        <dbReference type="PROSITE" id="PS50022"/>
    </source>
</evidence>
<keyword evidence="8" id="KW-1185">Reference proteome</keyword>
<keyword evidence="2 7" id="KW-0378">Hydrolase</keyword>
<dbReference type="GO" id="GO:0004565">
    <property type="term" value="F:beta-galactosidase activity"/>
    <property type="evidence" value="ECO:0007669"/>
    <property type="project" value="UniProtKB-EC"/>
</dbReference>
<protein>
    <submittedName>
        <fullName evidence="7">Beta-galactosidase</fullName>
        <ecNumber evidence="7">3.2.1.23</ecNumber>
    </submittedName>
</protein>
<evidence type="ECO:0000256" key="3">
    <source>
        <dbReference type="ARBA" id="ARBA00023295"/>
    </source>
</evidence>
<dbReference type="Pfam" id="PF01301">
    <property type="entry name" value="Glyco_hydro_35"/>
    <property type="match status" value="1"/>
</dbReference>
<feature type="domain" description="F5/8 type C" evidence="6">
    <location>
        <begin position="671"/>
        <end position="776"/>
    </location>
</feature>
<evidence type="ECO:0000256" key="4">
    <source>
        <dbReference type="RuleBase" id="RU003679"/>
    </source>
</evidence>
<dbReference type="EC" id="3.2.1.23" evidence="7"/>
<dbReference type="PRINTS" id="PR00742">
    <property type="entry name" value="GLHYDRLASE35"/>
</dbReference>
<proteinExistence type="inferred from homology"/>
<reference evidence="7" key="1">
    <citation type="submission" date="2022-06" db="EMBL/GenBank/DDBJ databases">
        <title>Solitalea sp. MAHUQ-68 isolated from rhizospheric soil.</title>
        <authorList>
            <person name="Huq M.A."/>
        </authorList>
    </citation>
    <scope>NUCLEOTIDE SEQUENCE</scope>
    <source>
        <strain evidence="7">MAHUQ-68</strain>
    </source>
</reference>
<keyword evidence="5" id="KW-0732">Signal</keyword>
<dbReference type="RefSeq" id="WP_252587194.1">
    <property type="nucleotide sequence ID" value="NZ_JAMWYS010000027.1"/>
</dbReference>
<evidence type="ECO:0000313" key="8">
    <source>
        <dbReference type="Proteomes" id="UP001155182"/>
    </source>
</evidence>
<feature type="signal peptide" evidence="5">
    <location>
        <begin position="1"/>
        <end position="21"/>
    </location>
</feature>
<gene>
    <name evidence="7" type="ORF">NF867_07495</name>
</gene>
<dbReference type="InterPro" id="IPR017853">
    <property type="entry name" value="GH"/>
</dbReference>
<feature type="chain" id="PRO_5040902561" evidence="5">
    <location>
        <begin position="22"/>
        <end position="776"/>
    </location>
</feature>